<dbReference type="PANTHER" id="PTHR15004:SF0">
    <property type="entry name" value="GLUTAMYL-TRNA(GLN) AMIDOTRANSFERASE SUBUNIT C, MITOCHONDRIAL"/>
    <property type="match status" value="1"/>
</dbReference>
<feature type="region of interest" description="Disordered" evidence="1">
    <location>
        <begin position="30"/>
        <end position="61"/>
    </location>
</feature>
<organism evidence="3 4">
    <name type="scientific">Tolypocladium capitatum</name>
    <dbReference type="NCBI Taxonomy" id="45235"/>
    <lineage>
        <taxon>Eukaryota</taxon>
        <taxon>Fungi</taxon>
        <taxon>Dikarya</taxon>
        <taxon>Ascomycota</taxon>
        <taxon>Pezizomycotina</taxon>
        <taxon>Sordariomycetes</taxon>
        <taxon>Hypocreomycetidae</taxon>
        <taxon>Hypocreales</taxon>
        <taxon>Ophiocordycipitaceae</taxon>
        <taxon>Tolypocladium</taxon>
    </lineage>
</organism>
<dbReference type="GO" id="GO:0030956">
    <property type="term" value="C:glutamyl-tRNA(Gln) amidotransferase complex"/>
    <property type="evidence" value="ECO:0007669"/>
    <property type="project" value="TreeGrafter"/>
</dbReference>
<sequence>MSLCTYCRLAIRQAARHPQARPCAAAALSTKASPHDMLSEPTWSVRSLRGPSTPSPEQQPITPPQLHHLLRLAALPQPASADEEAAMITTLQNQLQFVRAVQRVDTAGVEPLSAIRDETDEAVRANTVGLEDLREVLNREARVGHYKRPRRVKEKVEAEAEQWDALSTASRKAGKYFVVESRTKENGGS</sequence>
<dbReference type="GO" id="GO:0006450">
    <property type="term" value="P:regulation of translational fidelity"/>
    <property type="evidence" value="ECO:0007669"/>
    <property type="project" value="InterPro"/>
</dbReference>
<dbReference type="EMBL" id="NRSZ01000250">
    <property type="protein sequence ID" value="PNY28483.1"/>
    <property type="molecule type" value="Genomic_DNA"/>
</dbReference>
<comment type="caution">
    <text evidence="3">The sequence shown here is derived from an EMBL/GenBank/DDBJ whole genome shotgun (WGS) entry which is preliminary data.</text>
</comment>
<dbReference type="Pfam" id="PF20978">
    <property type="entry name" value="Gta3"/>
    <property type="match status" value="1"/>
</dbReference>
<dbReference type="OrthoDB" id="5522061at2759"/>
<evidence type="ECO:0000313" key="4">
    <source>
        <dbReference type="Proteomes" id="UP000236621"/>
    </source>
</evidence>
<evidence type="ECO:0000256" key="1">
    <source>
        <dbReference type="SAM" id="MobiDB-lite"/>
    </source>
</evidence>
<feature type="domain" description="Glutamyl-tRNA amidotransferase complex subunit Gta3" evidence="2">
    <location>
        <begin position="56"/>
        <end position="112"/>
    </location>
</feature>
<dbReference type="Proteomes" id="UP000236621">
    <property type="component" value="Unassembled WGS sequence"/>
</dbReference>
<dbReference type="GO" id="GO:0032543">
    <property type="term" value="P:mitochondrial translation"/>
    <property type="evidence" value="ECO:0007669"/>
    <property type="project" value="TreeGrafter"/>
</dbReference>
<dbReference type="SUPFAM" id="SSF141000">
    <property type="entry name" value="Glu-tRNAGln amidotransferase C subunit"/>
    <property type="match status" value="1"/>
</dbReference>
<feature type="compositionally biased region" description="Polar residues" evidence="1">
    <location>
        <begin position="41"/>
        <end position="60"/>
    </location>
</feature>
<protein>
    <recommendedName>
        <fullName evidence="2">Glutamyl-tRNA amidotransferase complex subunit Gta3 domain-containing protein</fullName>
    </recommendedName>
</protein>
<dbReference type="GO" id="GO:0070681">
    <property type="term" value="P:glutaminyl-tRNAGln biosynthesis via transamidation"/>
    <property type="evidence" value="ECO:0007669"/>
    <property type="project" value="TreeGrafter"/>
</dbReference>
<dbReference type="InterPro" id="IPR036113">
    <property type="entry name" value="Asp/Glu-ADT_sf_sub_c"/>
</dbReference>
<evidence type="ECO:0000313" key="3">
    <source>
        <dbReference type="EMBL" id="PNY28483.1"/>
    </source>
</evidence>
<dbReference type="GO" id="GO:0005739">
    <property type="term" value="C:mitochondrion"/>
    <property type="evidence" value="ECO:0007669"/>
    <property type="project" value="TreeGrafter"/>
</dbReference>
<name>A0A2K3QLS3_9HYPO</name>
<dbReference type="AlphaFoldDB" id="A0A2K3QLS3"/>
<keyword evidence="4" id="KW-1185">Reference proteome</keyword>
<dbReference type="InterPro" id="IPR003837">
    <property type="entry name" value="GatC"/>
</dbReference>
<evidence type="ECO:0000259" key="2">
    <source>
        <dbReference type="Pfam" id="PF20978"/>
    </source>
</evidence>
<dbReference type="STRING" id="45235.A0A2K3QLS3"/>
<dbReference type="InterPro" id="IPR049545">
    <property type="entry name" value="Gta3_dom"/>
</dbReference>
<accession>A0A2K3QLS3</accession>
<reference evidence="3 4" key="1">
    <citation type="submission" date="2017-08" db="EMBL/GenBank/DDBJ databases">
        <title>Harnessing the power of phylogenomics to disentangle the directionality and signatures of interkingdom host jumping in the parasitic fungal genus Tolypocladium.</title>
        <authorList>
            <person name="Quandt C.A."/>
            <person name="Patterson W."/>
            <person name="Spatafora J.W."/>
        </authorList>
    </citation>
    <scope>NUCLEOTIDE SEQUENCE [LARGE SCALE GENOMIC DNA]</scope>
    <source>
        <strain evidence="3 4">CBS 113982</strain>
    </source>
</reference>
<gene>
    <name evidence="3" type="ORF">TCAP_01574</name>
</gene>
<dbReference type="PANTHER" id="PTHR15004">
    <property type="entry name" value="GLUTAMYL-TRNA(GLN) AMIDOTRANSFERASE SUBUNIT C, MITOCHONDRIAL"/>
    <property type="match status" value="1"/>
</dbReference>
<proteinExistence type="predicted"/>